<reference evidence="1" key="1">
    <citation type="submission" date="2018-05" db="EMBL/GenBank/DDBJ databases">
        <authorList>
            <person name="Lanie J.A."/>
            <person name="Ng W.-L."/>
            <person name="Kazmierczak K.M."/>
            <person name="Andrzejewski T.M."/>
            <person name="Davidsen T.M."/>
            <person name="Wayne K.J."/>
            <person name="Tettelin H."/>
            <person name="Glass J.I."/>
            <person name="Rusch D."/>
            <person name="Podicherti R."/>
            <person name="Tsui H.-C.T."/>
            <person name="Winkler M.E."/>
        </authorList>
    </citation>
    <scope>NUCLEOTIDE SEQUENCE</scope>
</reference>
<evidence type="ECO:0000313" key="1">
    <source>
        <dbReference type="EMBL" id="SVD05613.1"/>
    </source>
</evidence>
<feature type="non-terminal residue" evidence="1">
    <location>
        <position position="1"/>
    </location>
</feature>
<gene>
    <name evidence="1" type="ORF">METZ01_LOCUS358467</name>
</gene>
<sequence length="33" mass="4167">IRNVYILYLKMFKKYFLKIQLKQLLMNHLKLLV</sequence>
<dbReference type="EMBL" id="UINC01126862">
    <property type="protein sequence ID" value="SVD05613.1"/>
    <property type="molecule type" value="Genomic_DNA"/>
</dbReference>
<organism evidence="1">
    <name type="scientific">marine metagenome</name>
    <dbReference type="NCBI Taxonomy" id="408172"/>
    <lineage>
        <taxon>unclassified sequences</taxon>
        <taxon>metagenomes</taxon>
        <taxon>ecological metagenomes</taxon>
    </lineage>
</organism>
<protein>
    <submittedName>
        <fullName evidence="1">Uncharacterized protein</fullName>
    </submittedName>
</protein>
<accession>A0A382S6V6</accession>
<feature type="non-terminal residue" evidence="1">
    <location>
        <position position="33"/>
    </location>
</feature>
<dbReference type="AlphaFoldDB" id="A0A382S6V6"/>
<proteinExistence type="predicted"/>
<name>A0A382S6V6_9ZZZZ</name>